<dbReference type="Proteomes" id="UP001057402">
    <property type="component" value="Chromosome 9"/>
</dbReference>
<name>A0ACB9MSJ5_9MYRT</name>
<accession>A0ACB9MSJ5</accession>
<proteinExistence type="predicted"/>
<dbReference type="EMBL" id="CM042888">
    <property type="protein sequence ID" value="KAI4325265.1"/>
    <property type="molecule type" value="Genomic_DNA"/>
</dbReference>
<comment type="caution">
    <text evidence="1">The sequence shown here is derived from an EMBL/GenBank/DDBJ whole genome shotgun (WGS) entry which is preliminary data.</text>
</comment>
<evidence type="ECO:0000313" key="2">
    <source>
        <dbReference type="Proteomes" id="UP001057402"/>
    </source>
</evidence>
<reference evidence="2" key="1">
    <citation type="journal article" date="2023" name="Front. Plant Sci.">
        <title>Chromosomal-level genome assembly of Melastoma candidum provides insights into trichome evolution.</title>
        <authorList>
            <person name="Zhong Y."/>
            <person name="Wu W."/>
            <person name="Sun C."/>
            <person name="Zou P."/>
            <person name="Liu Y."/>
            <person name="Dai S."/>
            <person name="Zhou R."/>
        </authorList>
    </citation>
    <scope>NUCLEOTIDE SEQUENCE [LARGE SCALE GENOMIC DNA]</scope>
</reference>
<organism evidence="1 2">
    <name type="scientific">Melastoma candidum</name>
    <dbReference type="NCBI Taxonomy" id="119954"/>
    <lineage>
        <taxon>Eukaryota</taxon>
        <taxon>Viridiplantae</taxon>
        <taxon>Streptophyta</taxon>
        <taxon>Embryophyta</taxon>
        <taxon>Tracheophyta</taxon>
        <taxon>Spermatophyta</taxon>
        <taxon>Magnoliopsida</taxon>
        <taxon>eudicotyledons</taxon>
        <taxon>Gunneridae</taxon>
        <taxon>Pentapetalae</taxon>
        <taxon>rosids</taxon>
        <taxon>malvids</taxon>
        <taxon>Myrtales</taxon>
        <taxon>Melastomataceae</taxon>
        <taxon>Melastomatoideae</taxon>
        <taxon>Melastomateae</taxon>
        <taxon>Melastoma</taxon>
    </lineage>
</organism>
<sequence>MHKKAHHLLDVRFVVGEEDEQDWRLELQILPAPQLPEERLLPPLRPPQDVCWLLPRPCIRRLQQWAGRGTGTVPSATAGPTTSPNARPASGAARSRRIPPRFAGSTTPGLTAVAEAIAPEEGFAPAGNQGIGFAPGWIATSTTSRAGWNASGAALPGTDRCSERG</sequence>
<evidence type="ECO:0000313" key="1">
    <source>
        <dbReference type="EMBL" id="KAI4325265.1"/>
    </source>
</evidence>
<protein>
    <submittedName>
        <fullName evidence="1">Uncharacterized protein</fullName>
    </submittedName>
</protein>
<gene>
    <name evidence="1" type="ORF">MLD38_030679</name>
</gene>
<keyword evidence="2" id="KW-1185">Reference proteome</keyword>